<evidence type="ECO:0000313" key="3">
    <source>
        <dbReference type="Proteomes" id="UP001056436"/>
    </source>
</evidence>
<proteinExistence type="predicted"/>
<dbReference type="Proteomes" id="UP001056436">
    <property type="component" value="Unassembled WGS sequence"/>
</dbReference>
<feature type="compositionally biased region" description="Acidic residues" evidence="1">
    <location>
        <begin position="492"/>
        <end position="501"/>
    </location>
</feature>
<organism evidence="2 3">
    <name type="scientific">Colletotrichum abscissum</name>
    <dbReference type="NCBI Taxonomy" id="1671311"/>
    <lineage>
        <taxon>Eukaryota</taxon>
        <taxon>Fungi</taxon>
        <taxon>Dikarya</taxon>
        <taxon>Ascomycota</taxon>
        <taxon>Pezizomycotina</taxon>
        <taxon>Sordariomycetes</taxon>
        <taxon>Hypocreomycetidae</taxon>
        <taxon>Glomerellales</taxon>
        <taxon>Glomerellaceae</taxon>
        <taxon>Colletotrichum</taxon>
        <taxon>Colletotrichum acutatum species complex</taxon>
    </lineage>
</organism>
<protein>
    <submittedName>
        <fullName evidence="2">Uncharacterized protein</fullName>
    </submittedName>
</protein>
<sequence length="598" mass="65287">MDTEVGDGERVDVIKEELKVGPSIDVTPYVAEPSTEIVGDGLSDGKESVGVGDANVASVAKLSVTVAAFVVDAEAVDDSVFGKFVATDSEVRSEIGVELKELVSWLAWMERDPDVVLVIKSKDGDCVIEEVGFETESTLLVNGFEVDADIDVNVVFANEPVRETVSLVDDGLIEELLVGSVLSEAATVVLPRNVVLREKALSVMLLDSRLVRSEDVPLKVNVRIVVESEEVKVTSVSVLENSSVVELLLNVGISVDEREVFVDDRELTDEARLIEDDKKVEDVVPVEIELIEDVEESEKIVERAVVEVELLDTSVVERVEVVELRLKEEIEGENEFVGTLNVAGSVLDVVVSAVDVDDVRKIEDVEELVVFANGPPVDVEESCVLLVTSMLVVVRDEAVIDSEEVKEDVGLAVDDRDKKELDELAEEADEGVEVDKKLDAVDEKVDVDEVDDGVDGEGDEGDDEDEVDDEVDKIEEEVEDVSVVDSELVKEIEEESEDEVDDKVKGEVESEADEDDDREVKEEVEGEEIEDGSVVDSDVDAIVEEEVEVVEDEFEKKVKDETSVLDSEFDDAVDDVLDSVVSVVVGTGGTSRKPKYTL</sequence>
<evidence type="ECO:0000313" key="2">
    <source>
        <dbReference type="EMBL" id="KAI3557829.1"/>
    </source>
</evidence>
<name>A0A9P9XQ51_9PEZI</name>
<dbReference type="EMBL" id="SDAQ01000006">
    <property type="protein sequence ID" value="KAI3557829.1"/>
    <property type="molecule type" value="Genomic_DNA"/>
</dbReference>
<evidence type="ECO:0000256" key="1">
    <source>
        <dbReference type="SAM" id="MobiDB-lite"/>
    </source>
</evidence>
<feature type="region of interest" description="Disordered" evidence="1">
    <location>
        <begin position="489"/>
        <end position="532"/>
    </location>
</feature>
<accession>A0A9P9XQ51</accession>
<keyword evidence="3" id="KW-1185">Reference proteome</keyword>
<feature type="compositionally biased region" description="Acidic residues" evidence="1">
    <location>
        <begin position="445"/>
        <end position="470"/>
    </location>
</feature>
<comment type="caution">
    <text evidence="2">The sequence shown here is derived from an EMBL/GenBank/DDBJ whole genome shotgun (WGS) entry which is preliminary data.</text>
</comment>
<gene>
    <name evidence="2" type="ORF">CABS02_02011</name>
</gene>
<dbReference type="OrthoDB" id="10602441at2759"/>
<feature type="region of interest" description="Disordered" evidence="1">
    <location>
        <begin position="439"/>
        <end position="470"/>
    </location>
</feature>
<reference evidence="2" key="1">
    <citation type="submission" date="2019-01" db="EMBL/GenBank/DDBJ databases">
        <title>Colletotrichum abscissum LGMF1257.</title>
        <authorList>
            <person name="Baroncelli R."/>
        </authorList>
    </citation>
    <scope>NUCLEOTIDE SEQUENCE</scope>
    <source>
        <strain evidence="2">Ca142</strain>
    </source>
</reference>
<dbReference type="AlphaFoldDB" id="A0A9P9XQ51"/>